<comment type="subcellular location">
    <subcellularLocation>
        <location evidence="1">Cell membrane</location>
        <topology evidence="1">Multi-pass membrane protein</topology>
    </subcellularLocation>
</comment>
<dbReference type="SMART" id="SM00904">
    <property type="entry name" value="Flavokinase"/>
    <property type="match status" value="1"/>
</dbReference>
<dbReference type="Gene3D" id="2.40.30.30">
    <property type="entry name" value="Riboflavin kinase-like"/>
    <property type="match status" value="1"/>
</dbReference>
<evidence type="ECO:0000256" key="1">
    <source>
        <dbReference type="ARBA" id="ARBA00004651"/>
    </source>
</evidence>
<evidence type="ECO:0000256" key="7">
    <source>
        <dbReference type="ARBA" id="ARBA00022692"/>
    </source>
</evidence>
<evidence type="ECO:0000259" key="14">
    <source>
        <dbReference type="SMART" id="SM00904"/>
    </source>
</evidence>
<dbReference type="InterPro" id="IPR050638">
    <property type="entry name" value="AA-Vitamin_Transporters"/>
</dbReference>
<dbReference type="InterPro" id="IPR000620">
    <property type="entry name" value="EamA_dom"/>
</dbReference>
<feature type="transmembrane region" description="Helical" evidence="13">
    <location>
        <begin position="190"/>
        <end position="211"/>
    </location>
</feature>
<keyword evidence="4" id="KW-0285">Flavoprotein</keyword>
<evidence type="ECO:0000256" key="8">
    <source>
        <dbReference type="ARBA" id="ARBA00022741"/>
    </source>
</evidence>
<comment type="catalytic activity">
    <reaction evidence="12">
        <text>riboflavin + ATP = FMN + ADP + H(+)</text>
        <dbReference type="Rhea" id="RHEA:14357"/>
        <dbReference type="ChEBI" id="CHEBI:15378"/>
        <dbReference type="ChEBI" id="CHEBI:30616"/>
        <dbReference type="ChEBI" id="CHEBI:57986"/>
        <dbReference type="ChEBI" id="CHEBI:58210"/>
        <dbReference type="ChEBI" id="CHEBI:456216"/>
        <dbReference type="EC" id="2.7.1.26"/>
    </reaction>
</comment>
<feature type="domain" description="Riboflavin kinase" evidence="14">
    <location>
        <begin position="297"/>
        <end position="420"/>
    </location>
</feature>
<dbReference type="GO" id="GO:0005886">
    <property type="term" value="C:plasma membrane"/>
    <property type="evidence" value="ECO:0007669"/>
    <property type="project" value="UniProtKB-SubCell"/>
</dbReference>
<evidence type="ECO:0000313" key="15">
    <source>
        <dbReference type="EMBL" id="PIS07733.1"/>
    </source>
</evidence>
<dbReference type="InterPro" id="IPR023465">
    <property type="entry name" value="Riboflavin_kinase_dom_sf"/>
</dbReference>
<dbReference type="EMBL" id="PEZW01000014">
    <property type="protein sequence ID" value="PIS07733.1"/>
    <property type="molecule type" value="Genomic_DNA"/>
</dbReference>
<keyword evidence="10 13" id="KW-1133">Transmembrane helix</keyword>
<dbReference type="InterPro" id="IPR015865">
    <property type="entry name" value="Riboflavin_kinase_bac/euk"/>
</dbReference>
<feature type="transmembrane region" description="Helical" evidence="13">
    <location>
        <begin position="157"/>
        <end position="178"/>
    </location>
</feature>
<dbReference type="PANTHER" id="PTHR32322">
    <property type="entry name" value="INNER MEMBRANE TRANSPORTER"/>
    <property type="match status" value="1"/>
</dbReference>
<feature type="transmembrane region" description="Helical" evidence="13">
    <location>
        <begin position="128"/>
        <end position="145"/>
    </location>
</feature>
<evidence type="ECO:0000256" key="10">
    <source>
        <dbReference type="ARBA" id="ARBA00022989"/>
    </source>
</evidence>
<accession>A0A2H0W6K6</accession>
<feature type="transmembrane region" description="Helical" evidence="13">
    <location>
        <begin position="38"/>
        <end position="59"/>
    </location>
</feature>
<protein>
    <recommendedName>
        <fullName evidence="2">riboflavin kinase</fullName>
        <ecNumber evidence="2">2.7.1.26</ecNumber>
    </recommendedName>
</protein>
<gene>
    <name evidence="15" type="ORF">COT78_02070</name>
</gene>
<dbReference type="SUPFAM" id="SSF103481">
    <property type="entry name" value="Multidrug resistance efflux transporter EmrE"/>
    <property type="match status" value="1"/>
</dbReference>
<feature type="transmembrane region" description="Helical" evidence="13">
    <location>
        <begin position="71"/>
        <end position="91"/>
    </location>
</feature>
<dbReference type="Pfam" id="PF01687">
    <property type="entry name" value="Flavokinase"/>
    <property type="match status" value="1"/>
</dbReference>
<dbReference type="Proteomes" id="UP000231382">
    <property type="component" value="Unassembled WGS sequence"/>
</dbReference>
<reference evidence="16" key="1">
    <citation type="submission" date="2017-09" db="EMBL/GenBank/DDBJ databases">
        <title>Depth-based differentiation of microbial function through sediment-hosted aquifers and enrichment of novel symbionts in the deep terrestrial subsurface.</title>
        <authorList>
            <person name="Probst A.J."/>
            <person name="Ladd B."/>
            <person name="Jarett J.K."/>
            <person name="Geller-Mcgrath D.E."/>
            <person name="Sieber C.M.K."/>
            <person name="Emerson J.B."/>
            <person name="Anantharaman K."/>
            <person name="Thomas B.C."/>
            <person name="Malmstrom R."/>
            <person name="Stieglmeier M."/>
            <person name="Klingl A."/>
            <person name="Woyke T."/>
            <person name="Ryan C.M."/>
            <person name="Banfield J.F."/>
        </authorList>
    </citation>
    <scope>NUCLEOTIDE SEQUENCE [LARGE SCALE GENOMIC DNA]</scope>
</reference>
<name>A0A2H0W6K6_9BACT</name>
<dbReference type="EC" id="2.7.1.26" evidence="2"/>
<keyword evidence="8" id="KW-0547">Nucleotide-binding</keyword>
<sequence>MKKQTLKTYGPMYIVVAALLWGIDGVLRRSLYSLAPSVIVFYEHLIGAIIIAPATIIALQREKVTKKEWFILLLIALFSGVIGTLMFTAALVKVNYISISVVFLLQKLQPIFAIAAAVILLKEKINRRYLGWAVLAFVAAFFVTFKNGQVNLATGEGTIIAAFLAVGAAFFWGSSTALSRLTVLKISNTLATGLRFVLTVPLALLTVYILGNSAVLGQITTSEMTRFMVIALSTGMVAIWIYYRGLQHTEVRVATFLELIFPLTGILVDVFYYHNVLSWSQYLSGIVLLFAVYRLSLLNQAIIYISKVTTGFGRGEKIGFPTLNLVIPRKFNFKHGIYAGRVWIGGKAMPAAIHYGPVPTYENKKPSLEVYLLDSVSAENLKIVNFEINLYLREIIKFDDAKKLSAQIAEDVAMIRALPENAIA</sequence>
<dbReference type="PANTHER" id="PTHR32322:SF18">
    <property type="entry name" value="S-ADENOSYLMETHIONINE_S-ADENOSYLHOMOCYSTEINE TRANSPORTER"/>
    <property type="match status" value="1"/>
</dbReference>
<evidence type="ECO:0000313" key="16">
    <source>
        <dbReference type="Proteomes" id="UP000231382"/>
    </source>
</evidence>
<proteinExistence type="predicted"/>
<dbReference type="InterPro" id="IPR037185">
    <property type="entry name" value="EmrE-like"/>
</dbReference>
<comment type="caution">
    <text evidence="15">The sequence shown here is derived from an EMBL/GenBank/DDBJ whole genome shotgun (WGS) entry which is preliminary data.</text>
</comment>
<evidence type="ECO:0000256" key="6">
    <source>
        <dbReference type="ARBA" id="ARBA00022679"/>
    </source>
</evidence>
<evidence type="ECO:0000256" key="9">
    <source>
        <dbReference type="ARBA" id="ARBA00022840"/>
    </source>
</evidence>
<feature type="transmembrane region" description="Helical" evidence="13">
    <location>
        <begin position="12"/>
        <end position="32"/>
    </location>
</feature>
<evidence type="ECO:0000256" key="4">
    <source>
        <dbReference type="ARBA" id="ARBA00022630"/>
    </source>
</evidence>
<dbReference type="AlphaFoldDB" id="A0A2H0W6K6"/>
<organism evidence="15 16">
    <name type="scientific">Candidatus Berkelbacteria bacterium CG10_big_fil_rev_8_21_14_0_10_43_13</name>
    <dbReference type="NCBI Taxonomy" id="1974514"/>
    <lineage>
        <taxon>Bacteria</taxon>
        <taxon>Candidatus Berkelbacteria</taxon>
    </lineage>
</organism>
<evidence type="ECO:0000256" key="11">
    <source>
        <dbReference type="ARBA" id="ARBA00023136"/>
    </source>
</evidence>
<dbReference type="GO" id="GO:0008531">
    <property type="term" value="F:riboflavin kinase activity"/>
    <property type="evidence" value="ECO:0007669"/>
    <property type="project" value="UniProtKB-EC"/>
</dbReference>
<feature type="transmembrane region" description="Helical" evidence="13">
    <location>
        <begin position="279"/>
        <end position="297"/>
    </location>
</feature>
<keyword evidence="9" id="KW-0067">ATP-binding</keyword>
<feature type="transmembrane region" description="Helical" evidence="13">
    <location>
        <begin position="97"/>
        <end position="121"/>
    </location>
</feature>
<evidence type="ECO:0000256" key="12">
    <source>
        <dbReference type="ARBA" id="ARBA00047880"/>
    </source>
</evidence>
<keyword evidence="7 13" id="KW-0812">Transmembrane</keyword>
<dbReference type="GO" id="GO:0009231">
    <property type="term" value="P:riboflavin biosynthetic process"/>
    <property type="evidence" value="ECO:0007669"/>
    <property type="project" value="InterPro"/>
</dbReference>
<keyword evidence="6" id="KW-0808">Transferase</keyword>
<dbReference type="GO" id="GO:0005524">
    <property type="term" value="F:ATP binding"/>
    <property type="evidence" value="ECO:0007669"/>
    <property type="project" value="UniProtKB-KW"/>
</dbReference>
<evidence type="ECO:0000256" key="2">
    <source>
        <dbReference type="ARBA" id="ARBA00012105"/>
    </source>
</evidence>
<evidence type="ECO:0000256" key="3">
    <source>
        <dbReference type="ARBA" id="ARBA00022475"/>
    </source>
</evidence>
<dbReference type="SUPFAM" id="SSF82114">
    <property type="entry name" value="Riboflavin kinase-like"/>
    <property type="match status" value="1"/>
</dbReference>
<feature type="transmembrane region" description="Helical" evidence="13">
    <location>
        <begin position="223"/>
        <end position="243"/>
    </location>
</feature>
<feature type="transmembrane region" description="Helical" evidence="13">
    <location>
        <begin position="255"/>
        <end position="273"/>
    </location>
</feature>
<evidence type="ECO:0000256" key="5">
    <source>
        <dbReference type="ARBA" id="ARBA00022643"/>
    </source>
</evidence>
<dbReference type="Pfam" id="PF00892">
    <property type="entry name" value="EamA"/>
    <property type="match status" value="2"/>
</dbReference>
<keyword evidence="5" id="KW-0288">FMN</keyword>
<keyword evidence="3" id="KW-1003">Cell membrane</keyword>
<keyword evidence="11 13" id="KW-0472">Membrane</keyword>
<evidence type="ECO:0000256" key="13">
    <source>
        <dbReference type="SAM" id="Phobius"/>
    </source>
</evidence>